<name>A0ABZ1YFM7_9ACTN</name>
<protein>
    <submittedName>
        <fullName evidence="1">Uncharacterized protein</fullName>
    </submittedName>
</protein>
<geneLocation type="plasmid" evidence="1">
    <name>unnamed1</name>
</geneLocation>
<dbReference type="Pfam" id="PF26125">
    <property type="entry name" value="AcrVA2-like"/>
    <property type="match status" value="1"/>
</dbReference>
<dbReference type="RefSeq" id="WP_266477956.1">
    <property type="nucleotide sequence ID" value="NZ_CP109208.1"/>
</dbReference>
<organism evidence="1">
    <name type="scientific">Streptomyces althioticus</name>
    <dbReference type="NCBI Taxonomy" id="83380"/>
    <lineage>
        <taxon>Bacteria</taxon>
        <taxon>Bacillati</taxon>
        <taxon>Actinomycetota</taxon>
        <taxon>Actinomycetes</taxon>
        <taxon>Kitasatosporales</taxon>
        <taxon>Streptomycetaceae</taxon>
        <taxon>Streptomyces</taxon>
        <taxon>Streptomyces althioticus group</taxon>
    </lineage>
</organism>
<keyword evidence="1" id="KW-0614">Plasmid</keyword>
<gene>
    <name evidence="1" type="ORF">OIE82_35015</name>
</gene>
<sequence>MTKRRHARALRTFDINEVFVQQLREREDALRSNHRWLVPMLDRMCNGRPLSLRYRQPVGLTRHEQSDLIDMASHVGVFRMWAQRGRVTYDLNEHMAAELYRSTYDELPGNIFDYLPHINPLIVLPEPWPLNYRGSEALVRGFFLFGFNQTPEQLTYTDEEIEGLGLLFVIDLLDHEGLEVRGQTYIRMNIPTGTERFTVEQAVTFAAARADAVWSRIKDEDSVYALFEDMLRPALSILVYLCCDNRDVVEPPVVKPSRRKRKPARPSRDPFFVEVGWRMGPALHAARRAAGRVHDGEGIPSGVEQAPHQRCGHFRRFRVGKDRAGVITRFVMPYWVRLDLLPVDADPITTVVTVDPQRHDPLRRRGLRTRRPPQA</sequence>
<proteinExistence type="predicted"/>
<dbReference type="InterPro" id="IPR058915">
    <property type="entry name" value="AcrVA2-like"/>
</dbReference>
<reference evidence="1" key="1">
    <citation type="submission" date="2022-10" db="EMBL/GenBank/DDBJ databases">
        <title>The complete genomes of actinobacterial strains from the NBC collection.</title>
        <authorList>
            <person name="Joergensen T.S."/>
            <person name="Alvarez Arevalo M."/>
            <person name="Sterndorff E.B."/>
            <person name="Faurdal D."/>
            <person name="Vuksanovic O."/>
            <person name="Mourched A.-S."/>
            <person name="Charusanti P."/>
            <person name="Shaw S."/>
            <person name="Blin K."/>
            <person name="Weber T."/>
        </authorList>
    </citation>
    <scope>NUCLEOTIDE SEQUENCE [LARGE SCALE GENOMIC DNA]</scope>
    <source>
        <strain evidence="1">NBC 01686</strain>
        <plasmid evidence="1">unnamed1</plasmid>
    </source>
</reference>
<dbReference type="EMBL" id="CP109208">
    <property type="protein sequence ID" value="WUU58391.1"/>
    <property type="molecule type" value="Genomic_DNA"/>
</dbReference>
<evidence type="ECO:0000313" key="1">
    <source>
        <dbReference type="EMBL" id="WUU58391.1"/>
    </source>
</evidence>
<accession>A0ABZ1YFM7</accession>